<accession>A0A2J6Q665</accession>
<keyword evidence="3" id="KW-1185">Reference proteome</keyword>
<dbReference type="EMBL" id="KZ613480">
    <property type="protein sequence ID" value="PMD21731.1"/>
    <property type="molecule type" value="Genomic_DNA"/>
</dbReference>
<proteinExistence type="predicted"/>
<evidence type="ECO:0000313" key="2">
    <source>
        <dbReference type="EMBL" id="PMD21731.1"/>
    </source>
</evidence>
<organism evidence="2 3">
    <name type="scientific">Hyaloscypha hepaticicola</name>
    <dbReference type="NCBI Taxonomy" id="2082293"/>
    <lineage>
        <taxon>Eukaryota</taxon>
        <taxon>Fungi</taxon>
        <taxon>Dikarya</taxon>
        <taxon>Ascomycota</taxon>
        <taxon>Pezizomycotina</taxon>
        <taxon>Leotiomycetes</taxon>
        <taxon>Helotiales</taxon>
        <taxon>Hyaloscyphaceae</taxon>
        <taxon>Hyaloscypha</taxon>
    </lineage>
</organism>
<dbReference type="Proteomes" id="UP000235672">
    <property type="component" value="Unassembled WGS sequence"/>
</dbReference>
<feature type="compositionally biased region" description="Basic and acidic residues" evidence="1">
    <location>
        <begin position="145"/>
        <end position="159"/>
    </location>
</feature>
<feature type="compositionally biased region" description="Acidic residues" evidence="1">
    <location>
        <begin position="160"/>
        <end position="179"/>
    </location>
</feature>
<evidence type="ECO:0000256" key="1">
    <source>
        <dbReference type="SAM" id="MobiDB-lite"/>
    </source>
</evidence>
<evidence type="ECO:0000313" key="3">
    <source>
        <dbReference type="Proteomes" id="UP000235672"/>
    </source>
</evidence>
<reference evidence="2 3" key="1">
    <citation type="submission" date="2016-05" db="EMBL/GenBank/DDBJ databases">
        <title>A degradative enzymes factory behind the ericoid mycorrhizal symbiosis.</title>
        <authorList>
            <consortium name="DOE Joint Genome Institute"/>
            <person name="Martino E."/>
            <person name="Morin E."/>
            <person name="Grelet G."/>
            <person name="Kuo A."/>
            <person name="Kohler A."/>
            <person name="Daghino S."/>
            <person name="Barry K."/>
            <person name="Choi C."/>
            <person name="Cichocki N."/>
            <person name="Clum A."/>
            <person name="Copeland A."/>
            <person name="Hainaut M."/>
            <person name="Haridas S."/>
            <person name="Labutti K."/>
            <person name="Lindquist E."/>
            <person name="Lipzen A."/>
            <person name="Khouja H.-R."/>
            <person name="Murat C."/>
            <person name="Ohm R."/>
            <person name="Olson A."/>
            <person name="Spatafora J."/>
            <person name="Veneault-Fourrey C."/>
            <person name="Henrissat B."/>
            <person name="Grigoriev I."/>
            <person name="Martin F."/>
            <person name="Perotto S."/>
        </authorList>
    </citation>
    <scope>NUCLEOTIDE SEQUENCE [LARGE SCALE GENOMIC DNA]</scope>
    <source>
        <strain evidence="2 3">UAMH 7357</strain>
    </source>
</reference>
<feature type="region of interest" description="Disordered" evidence="1">
    <location>
        <begin position="144"/>
        <end position="179"/>
    </location>
</feature>
<feature type="region of interest" description="Disordered" evidence="1">
    <location>
        <begin position="37"/>
        <end position="56"/>
    </location>
</feature>
<protein>
    <submittedName>
        <fullName evidence="2">Uncharacterized protein</fullName>
    </submittedName>
</protein>
<dbReference type="AlphaFoldDB" id="A0A2J6Q665"/>
<sequence>MFPDLRNNLKSSGLLLYECSVSYSTLKRSFAPRILTTTSAPRDDTGDTASKRTTSEETKRRRCEDILLEQEWVCKFGCDQLPSQRGTRNQLAAHYRIFLLNGNNKVILSVEQWKCKYGCDQLPPTPGNKRQLAYHHKVSCPQNKKRTENTIVESDKNGQDGEEDIGMEPNEADADVIMA</sequence>
<gene>
    <name evidence="2" type="ORF">NA56DRAFT_122239</name>
</gene>
<feature type="compositionally biased region" description="Basic and acidic residues" evidence="1">
    <location>
        <begin position="41"/>
        <end position="56"/>
    </location>
</feature>
<name>A0A2J6Q665_9HELO</name>